<proteinExistence type="predicted"/>
<dbReference type="RefSeq" id="WP_090148753.1">
    <property type="nucleotide sequence ID" value="NZ_FNAN01000005.1"/>
</dbReference>
<dbReference type="STRING" id="659014.SAMN04487996_105214"/>
<keyword evidence="3" id="KW-0804">Transcription</keyword>
<dbReference type="PROSITE" id="PS51118">
    <property type="entry name" value="HTH_HXLR"/>
    <property type="match status" value="1"/>
</dbReference>
<evidence type="ECO:0000256" key="1">
    <source>
        <dbReference type="ARBA" id="ARBA00023015"/>
    </source>
</evidence>
<dbReference type="InterPro" id="IPR036390">
    <property type="entry name" value="WH_DNA-bd_sf"/>
</dbReference>
<dbReference type="Pfam" id="PF01638">
    <property type="entry name" value="HxlR"/>
    <property type="match status" value="1"/>
</dbReference>
<gene>
    <name evidence="5" type="ORF">SAMN04487996_105214</name>
</gene>
<name>A0A1G7DGS5_9BACT</name>
<dbReference type="GO" id="GO:0003677">
    <property type="term" value="F:DNA binding"/>
    <property type="evidence" value="ECO:0007669"/>
    <property type="project" value="UniProtKB-KW"/>
</dbReference>
<dbReference type="InterPro" id="IPR036388">
    <property type="entry name" value="WH-like_DNA-bd_sf"/>
</dbReference>
<evidence type="ECO:0000313" key="6">
    <source>
        <dbReference type="Proteomes" id="UP000198748"/>
    </source>
</evidence>
<dbReference type="EMBL" id="FNAN01000005">
    <property type="protein sequence ID" value="SDE50025.1"/>
    <property type="molecule type" value="Genomic_DNA"/>
</dbReference>
<evidence type="ECO:0000259" key="4">
    <source>
        <dbReference type="PROSITE" id="PS51118"/>
    </source>
</evidence>
<evidence type="ECO:0000256" key="3">
    <source>
        <dbReference type="ARBA" id="ARBA00023163"/>
    </source>
</evidence>
<dbReference type="Proteomes" id="UP000198748">
    <property type="component" value="Unassembled WGS sequence"/>
</dbReference>
<keyword evidence="2" id="KW-0238">DNA-binding</keyword>
<keyword evidence="1" id="KW-0805">Transcription regulation</keyword>
<dbReference type="PANTHER" id="PTHR33204">
    <property type="entry name" value="TRANSCRIPTIONAL REGULATOR, MARR FAMILY"/>
    <property type="match status" value="1"/>
</dbReference>
<evidence type="ECO:0000256" key="2">
    <source>
        <dbReference type="ARBA" id="ARBA00023125"/>
    </source>
</evidence>
<evidence type="ECO:0000313" key="5">
    <source>
        <dbReference type="EMBL" id="SDE50025.1"/>
    </source>
</evidence>
<accession>A0A1G7DGS5</accession>
<dbReference type="SUPFAM" id="SSF46785">
    <property type="entry name" value="Winged helix' DNA-binding domain"/>
    <property type="match status" value="1"/>
</dbReference>
<dbReference type="Gene3D" id="1.10.10.10">
    <property type="entry name" value="Winged helix-like DNA-binding domain superfamily/Winged helix DNA-binding domain"/>
    <property type="match status" value="1"/>
</dbReference>
<dbReference type="AlphaFoldDB" id="A0A1G7DGS5"/>
<feature type="domain" description="HTH hxlR-type" evidence="4">
    <location>
        <begin position="17"/>
        <end position="115"/>
    </location>
</feature>
<dbReference type="InterPro" id="IPR002577">
    <property type="entry name" value="HTH_HxlR"/>
</dbReference>
<organism evidence="5 6">
    <name type="scientific">Dyadobacter soli</name>
    <dbReference type="NCBI Taxonomy" id="659014"/>
    <lineage>
        <taxon>Bacteria</taxon>
        <taxon>Pseudomonadati</taxon>
        <taxon>Bacteroidota</taxon>
        <taxon>Cytophagia</taxon>
        <taxon>Cytophagales</taxon>
        <taxon>Spirosomataceae</taxon>
        <taxon>Dyadobacter</taxon>
    </lineage>
</organism>
<sequence>MKENFKENHPECREMILPVRDALDVISGKWKISILIAMSLGNRRFMELQNAIPNITPRMLSKELKELEMNLLVERKVYDSFPPVIEYERTAHAHSLEPLIEELRRWGEYHRLVITGTNIEHPVKELQD</sequence>
<protein>
    <submittedName>
        <fullName evidence="5">Transcriptional regulator, HxlR family</fullName>
    </submittedName>
</protein>
<dbReference type="OrthoDB" id="769662at2"/>
<reference evidence="6" key="1">
    <citation type="submission" date="2016-10" db="EMBL/GenBank/DDBJ databases">
        <authorList>
            <person name="Varghese N."/>
            <person name="Submissions S."/>
        </authorList>
    </citation>
    <scope>NUCLEOTIDE SEQUENCE [LARGE SCALE GENOMIC DNA]</scope>
    <source>
        <strain evidence="6">DSM 25329</strain>
    </source>
</reference>
<keyword evidence="6" id="KW-1185">Reference proteome</keyword>